<keyword evidence="3" id="KW-1185">Reference proteome</keyword>
<evidence type="ECO:0000313" key="2">
    <source>
        <dbReference type="EMBL" id="SMP46265.1"/>
    </source>
</evidence>
<feature type="region of interest" description="Disordered" evidence="1">
    <location>
        <begin position="1"/>
        <end position="24"/>
    </location>
</feature>
<proteinExistence type="predicted"/>
<name>A0ABY1PTC7_9BACT</name>
<evidence type="ECO:0000313" key="3">
    <source>
        <dbReference type="Proteomes" id="UP001158067"/>
    </source>
</evidence>
<gene>
    <name evidence="2" type="ORF">SAMN06265222_10294</name>
</gene>
<comment type="caution">
    <text evidence="2">The sequence shown here is derived from an EMBL/GenBank/DDBJ whole genome shotgun (WGS) entry which is preliminary data.</text>
</comment>
<evidence type="ECO:0008006" key="4">
    <source>
        <dbReference type="Google" id="ProtNLM"/>
    </source>
</evidence>
<organism evidence="2 3">
    <name type="scientific">Neorhodopirellula lusitana</name>
    <dbReference type="NCBI Taxonomy" id="445327"/>
    <lineage>
        <taxon>Bacteria</taxon>
        <taxon>Pseudomonadati</taxon>
        <taxon>Planctomycetota</taxon>
        <taxon>Planctomycetia</taxon>
        <taxon>Pirellulales</taxon>
        <taxon>Pirellulaceae</taxon>
        <taxon>Neorhodopirellula</taxon>
    </lineage>
</organism>
<accession>A0ABY1PTC7</accession>
<dbReference type="Proteomes" id="UP001158067">
    <property type="component" value="Unassembled WGS sequence"/>
</dbReference>
<feature type="compositionally biased region" description="Pro residues" evidence="1">
    <location>
        <begin position="164"/>
        <end position="183"/>
    </location>
</feature>
<evidence type="ECO:0000256" key="1">
    <source>
        <dbReference type="SAM" id="MobiDB-lite"/>
    </source>
</evidence>
<reference evidence="2 3" key="1">
    <citation type="submission" date="2017-05" db="EMBL/GenBank/DDBJ databases">
        <authorList>
            <person name="Varghese N."/>
            <person name="Submissions S."/>
        </authorList>
    </citation>
    <scope>NUCLEOTIDE SEQUENCE [LARGE SCALE GENOMIC DNA]</scope>
    <source>
        <strain evidence="2 3">DSM 25457</strain>
    </source>
</reference>
<feature type="region of interest" description="Disordered" evidence="1">
    <location>
        <begin position="153"/>
        <end position="186"/>
    </location>
</feature>
<dbReference type="Gene3D" id="2.30.30.700">
    <property type="entry name" value="SLA1 homology domain 1"/>
    <property type="match status" value="1"/>
</dbReference>
<sequence>MFLRLLRPGQSRPDPLRPDPLRPGPLRPCPLRPCPLRPCPLHSNRLHSNQLRPASNSRFVSLCQTNRGSLIAAILMLFVVRSVAMGETWTSLQGDRTVEAKMLGLWDDKVVLLMHGGRRVQVPMDSLNAISRIQARKLGETLTDAREQLRGELQQRAKAEAAPAPNPLPVPEPAQPYSPPQPDMQPDEALQHVQDQLRNGHPVVLYDALPMKYRGELNQLGALILRKLDANDWNNVISQLHGIADLMVSRQNWIQSHPRMTREDVGGREPGELGRTASEAGEVFQKLMLPAAGAIRSGLPPEQSTPDAIATEGVGQWLQNRDKVMAPYLAGLMEQFASFDKNWTVLDSKLKDENESLVQAEVSSEDGSVSRIVVAMSKIDGYWVPKSVADGFADWVKKQTASLEELDDGSMSLNQWLGGQAMVVPEPKQESGYDPEFEEEMYDDMDNYDEFQDRRSRSNPAEGQLAVVEELEPAVITSERIGTALLFVQTLGRMTGPLEAAENELSFHQAVQELASPISSWLDMIRK</sequence>
<protein>
    <recommendedName>
        <fullName evidence="4">SLA1 homology domain-containing protein</fullName>
    </recommendedName>
</protein>
<dbReference type="EMBL" id="FXUG01000002">
    <property type="protein sequence ID" value="SMP46265.1"/>
    <property type="molecule type" value="Genomic_DNA"/>
</dbReference>